<keyword evidence="3" id="KW-1185">Reference proteome</keyword>
<accession>A0AA39H8Q1</accession>
<dbReference type="CDD" id="cd01650">
    <property type="entry name" value="RT_nLTR_like"/>
    <property type="match status" value="1"/>
</dbReference>
<protein>
    <recommendedName>
        <fullName evidence="1">Reverse transcriptase domain-containing protein</fullName>
    </recommendedName>
</protein>
<evidence type="ECO:0000313" key="2">
    <source>
        <dbReference type="EMBL" id="KAK0400179.1"/>
    </source>
</evidence>
<evidence type="ECO:0000259" key="1">
    <source>
        <dbReference type="PROSITE" id="PS50878"/>
    </source>
</evidence>
<dbReference type="PANTHER" id="PTHR47027:SF29">
    <property type="entry name" value="C2H2-TYPE DOMAIN-CONTAINING PROTEIN"/>
    <property type="match status" value="1"/>
</dbReference>
<dbReference type="InterPro" id="IPR000477">
    <property type="entry name" value="RT_dom"/>
</dbReference>
<dbReference type="InterPro" id="IPR005135">
    <property type="entry name" value="Endo/exonuclease/phosphatase"/>
</dbReference>
<dbReference type="InterPro" id="IPR043502">
    <property type="entry name" value="DNA/RNA_pol_sf"/>
</dbReference>
<dbReference type="SUPFAM" id="SSF56672">
    <property type="entry name" value="DNA/RNA polymerases"/>
    <property type="match status" value="1"/>
</dbReference>
<proteinExistence type="predicted"/>
<reference evidence="2" key="1">
    <citation type="submission" date="2023-06" db="EMBL/GenBank/DDBJ databases">
        <title>Genomic analysis of the entomopathogenic nematode Steinernema hermaphroditum.</title>
        <authorList>
            <person name="Schwarz E.M."/>
            <person name="Heppert J.K."/>
            <person name="Baniya A."/>
            <person name="Schwartz H.T."/>
            <person name="Tan C.-H."/>
            <person name="Antoshechkin I."/>
            <person name="Sternberg P.W."/>
            <person name="Goodrich-Blair H."/>
            <person name="Dillman A.R."/>
        </authorList>
    </citation>
    <scope>NUCLEOTIDE SEQUENCE</scope>
    <source>
        <strain evidence="2">PS9179</strain>
        <tissue evidence="2">Whole animal</tissue>
    </source>
</reference>
<name>A0AA39H8Q1_9BILA</name>
<organism evidence="2 3">
    <name type="scientific">Steinernema hermaphroditum</name>
    <dbReference type="NCBI Taxonomy" id="289476"/>
    <lineage>
        <taxon>Eukaryota</taxon>
        <taxon>Metazoa</taxon>
        <taxon>Ecdysozoa</taxon>
        <taxon>Nematoda</taxon>
        <taxon>Chromadorea</taxon>
        <taxon>Rhabditida</taxon>
        <taxon>Tylenchina</taxon>
        <taxon>Panagrolaimomorpha</taxon>
        <taxon>Strongyloidoidea</taxon>
        <taxon>Steinernematidae</taxon>
        <taxon>Steinernema</taxon>
    </lineage>
</organism>
<dbReference type="Gene3D" id="3.30.70.270">
    <property type="match status" value="1"/>
</dbReference>
<dbReference type="Proteomes" id="UP001175271">
    <property type="component" value="Unassembled WGS sequence"/>
</dbReference>
<dbReference type="SUPFAM" id="SSF56219">
    <property type="entry name" value="DNase I-like"/>
    <property type="match status" value="1"/>
</dbReference>
<sequence>MFHPRQVPRVVLGTLNVRRLASTPRLVELQKEKTNLDVVALTELRWNNFGAMDLEDSDYCFFYAGPEDSTRTSGTGFLVKKQLKPNIRQFHQVAPRISRLDLQFDDQVLRLYSVYAPATGSRRPEDDDEEDDDEEDDYEAFLEVIRAELRHVGMPIGASWGANVGGSGSSYRLRIFPVLLGDLNAKMGRRRDETEEAVGIHGYGDRNRRGQLLVDLCEDFRLRSVNSYFKARPGRKCTWMSPNGTSKNCIDYILAPRGIQFRSSSVLGSYNAGSDHRILRAVIQPPTTRLWREDQSTMKKKTLNRDLFKMAIAMNPPRIHTETPAGYEEMIGYIKEVARLAEEEEEKKNRLKPSTEELLRQRHTVRRRQTTARDRIALTELYKLIRREVRNDINEHHRRLVEEAVMSCKGLRKIRGEVATGRRRIIQLRDKNGNLCSTKAELREVVQEFYEDLYASSTNVEYEASEEPEEYPEILPEEVEEAMKKMRTGRSPGMDKATVEMLKLAKDSILGPLTGILNWCLRNCEVPDKMADASTILLFKKGDPMKLKNYRPISLLSAVYKTLTKVIVTRIERILDAEQPEEQAGFRRNYSTVDHLQAVNLLVEKTREYRIPLFIAFIDFEKAFDSVENNAVWNAIKRQGVPAAIINLLRKIYDQAASYVQLGEEQVQIKIQRGVRQGDTISPKLFTATLEEVFRKLDWEDFGININGTKLSNLRFADDIALIASTEEELQQMVSELDEASRRSGLRMNKEKTKILATEEASIHLNGEEIEQVEAFTYLGQEVRLRRDHYKEITRRIQSGWNVFRRYKDFLTSRSVLMRWKRRLFDQCVLPAMLYGSET</sequence>
<feature type="domain" description="Reverse transcriptase" evidence="1">
    <location>
        <begin position="519"/>
        <end position="783"/>
    </location>
</feature>
<gene>
    <name evidence="2" type="ORF">QR680_003391</name>
</gene>
<comment type="caution">
    <text evidence="2">The sequence shown here is derived from an EMBL/GenBank/DDBJ whole genome shotgun (WGS) entry which is preliminary data.</text>
</comment>
<evidence type="ECO:0000313" key="3">
    <source>
        <dbReference type="Proteomes" id="UP001175271"/>
    </source>
</evidence>
<dbReference type="GO" id="GO:0003824">
    <property type="term" value="F:catalytic activity"/>
    <property type="evidence" value="ECO:0007669"/>
    <property type="project" value="InterPro"/>
</dbReference>
<dbReference type="InterPro" id="IPR036691">
    <property type="entry name" value="Endo/exonu/phosph_ase_sf"/>
</dbReference>
<dbReference type="InterPro" id="IPR043128">
    <property type="entry name" value="Rev_trsase/Diguanyl_cyclase"/>
</dbReference>
<dbReference type="Pfam" id="PF00078">
    <property type="entry name" value="RVT_1"/>
    <property type="match status" value="1"/>
</dbReference>
<dbReference type="PROSITE" id="PS50878">
    <property type="entry name" value="RT_POL"/>
    <property type="match status" value="1"/>
</dbReference>
<dbReference type="Pfam" id="PF03372">
    <property type="entry name" value="Exo_endo_phos"/>
    <property type="match status" value="1"/>
</dbReference>
<dbReference type="Gene3D" id="3.60.10.10">
    <property type="entry name" value="Endonuclease/exonuclease/phosphatase"/>
    <property type="match status" value="1"/>
</dbReference>
<dbReference type="AlphaFoldDB" id="A0AA39H8Q1"/>
<dbReference type="PANTHER" id="PTHR47027">
    <property type="entry name" value="REVERSE TRANSCRIPTASE DOMAIN-CONTAINING PROTEIN"/>
    <property type="match status" value="1"/>
</dbReference>
<dbReference type="EMBL" id="JAUCMV010000005">
    <property type="protein sequence ID" value="KAK0400179.1"/>
    <property type="molecule type" value="Genomic_DNA"/>
</dbReference>